<protein>
    <recommendedName>
        <fullName evidence="1">Metallo-beta-lactamase domain-containing protein</fullName>
    </recommendedName>
</protein>
<dbReference type="PANTHER" id="PTHR30619:SF1">
    <property type="entry name" value="RECOMBINATION PROTEIN 2"/>
    <property type="match status" value="1"/>
</dbReference>
<dbReference type="PANTHER" id="PTHR30619">
    <property type="entry name" value="DNA INTERNALIZATION/COMPETENCE PROTEIN COMEC/REC2"/>
    <property type="match status" value="1"/>
</dbReference>
<dbReference type="InterPro" id="IPR052159">
    <property type="entry name" value="Competence_DNA_uptake"/>
</dbReference>
<dbReference type="EMBL" id="PFKZ01000102">
    <property type="protein sequence ID" value="PIY59271.1"/>
    <property type="molecule type" value="Genomic_DNA"/>
</dbReference>
<evidence type="ECO:0000313" key="3">
    <source>
        <dbReference type="Proteomes" id="UP000230363"/>
    </source>
</evidence>
<organism evidence="2 3">
    <name type="scientific">Candidatus Wolfebacteria bacterium CG_4_10_14_0_8_um_filter_37_11</name>
    <dbReference type="NCBI Taxonomy" id="1975062"/>
    <lineage>
        <taxon>Bacteria</taxon>
        <taxon>Candidatus Wolfeibacteriota</taxon>
    </lineage>
</organism>
<gene>
    <name evidence="2" type="ORF">COY96_02725</name>
</gene>
<evidence type="ECO:0000313" key="2">
    <source>
        <dbReference type="EMBL" id="PIY59271.1"/>
    </source>
</evidence>
<reference evidence="3" key="1">
    <citation type="submission" date="2017-09" db="EMBL/GenBank/DDBJ databases">
        <title>Depth-based differentiation of microbial function through sediment-hosted aquifers and enrichment of novel symbionts in the deep terrestrial subsurface.</title>
        <authorList>
            <person name="Probst A.J."/>
            <person name="Ladd B."/>
            <person name="Jarett J.K."/>
            <person name="Geller-Mcgrath D.E."/>
            <person name="Sieber C.M.K."/>
            <person name="Emerson J.B."/>
            <person name="Anantharaman K."/>
            <person name="Thomas B.C."/>
            <person name="Malmstrom R."/>
            <person name="Stieglmeier M."/>
            <person name="Klingl A."/>
            <person name="Woyke T."/>
            <person name="Ryan C.M."/>
            <person name="Banfield J.F."/>
        </authorList>
    </citation>
    <scope>NUCLEOTIDE SEQUENCE [LARGE SCALE GENOMIC DNA]</scope>
</reference>
<dbReference type="InterPro" id="IPR036866">
    <property type="entry name" value="RibonucZ/Hydroxyglut_hydro"/>
</dbReference>
<proteinExistence type="predicted"/>
<dbReference type="AlphaFoldDB" id="A0A2M7Q762"/>
<dbReference type="InterPro" id="IPR035681">
    <property type="entry name" value="ComA-like_MBL"/>
</dbReference>
<feature type="domain" description="Metallo-beta-lactamase" evidence="1">
    <location>
        <begin position="42"/>
        <end position="116"/>
    </location>
</feature>
<name>A0A2M7Q762_9BACT</name>
<dbReference type="Pfam" id="PF00753">
    <property type="entry name" value="Lactamase_B"/>
    <property type="match status" value="1"/>
</dbReference>
<dbReference type="SUPFAM" id="SSF56281">
    <property type="entry name" value="Metallo-hydrolase/oxidoreductase"/>
    <property type="match status" value="1"/>
</dbReference>
<dbReference type="InterPro" id="IPR001279">
    <property type="entry name" value="Metallo-B-lactamas"/>
</dbReference>
<sequence length="287" mass="32539">MLNRNHLILFLIFLVVFDFLVWKSIILNKPNSDTELYFLDVGQGDSELVILPGGVKILIDAGPNNKIVSELESVLRSTDRYIDLLVLSHPETDHFNGFIDVLKRYQVGAFIYNGRAGATQSWKELAKIVEENKVPVFVLGQGDKIKNQDDFFEILLPNVDFLRSKELNDTSLIMKLINNDEQNQIKILFTGDIGEKNEKYLINNFDIRADILKVGHHGSKYSSGDYFLKAVNPKISAIEVGKNSYGHPTKEVLERLASVGSQIFRTDQNSIIKLAIKGNEINIFKKR</sequence>
<dbReference type="CDD" id="cd07731">
    <property type="entry name" value="ComA-like_MBL-fold"/>
    <property type="match status" value="1"/>
</dbReference>
<evidence type="ECO:0000259" key="1">
    <source>
        <dbReference type="Pfam" id="PF00753"/>
    </source>
</evidence>
<dbReference type="Proteomes" id="UP000230363">
    <property type="component" value="Unassembled WGS sequence"/>
</dbReference>
<dbReference type="Gene3D" id="3.60.15.10">
    <property type="entry name" value="Ribonuclease Z/Hydroxyacylglutathione hydrolase-like"/>
    <property type="match status" value="1"/>
</dbReference>
<comment type="caution">
    <text evidence="2">The sequence shown here is derived from an EMBL/GenBank/DDBJ whole genome shotgun (WGS) entry which is preliminary data.</text>
</comment>
<accession>A0A2M7Q762</accession>